<evidence type="ECO:0000313" key="3">
    <source>
        <dbReference type="Proteomes" id="UP000240608"/>
    </source>
</evidence>
<dbReference type="EMBL" id="PYVU01000215">
    <property type="protein sequence ID" value="PTB92525.1"/>
    <property type="molecule type" value="Genomic_DNA"/>
</dbReference>
<feature type="domain" description="N-acetylmuramoyl-L-alanine amidase" evidence="1">
    <location>
        <begin position="22"/>
        <end position="132"/>
    </location>
</feature>
<proteinExistence type="predicted"/>
<comment type="caution">
    <text evidence="2">The sequence shown here is derived from an EMBL/GenBank/DDBJ whole genome shotgun (WGS) entry which is preliminary data.</text>
</comment>
<organism evidence="2 3">
    <name type="scientific">Marivirga lumbricoides</name>
    <dbReference type="NCBI Taxonomy" id="1046115"/>
    <lineage>
        <taxon>Bacteria</taxon>
        <taxon>Pseudomonadati</taxon>
        <taxon>Bacteroidota</taxon>
        <taxon>Cytophagia</taxon>
        <taxon>Cytophagales</taxon>
        <taxon>Marivirgaceae</taxon>
        <taxon>Marivirga</taxon>
    </lineage>
</organism>
<dbReference type="Proteomes" id="UP000240608">
    <property type="component" value="Unassembled WGS sequence"/>
</dbReference>
<name>A0A2T4DFB1_9BACT</name>
<dbReference type="InterPro" id="IPR036505">
    <property type="entry name" value="Amidase/PGRP_sf"/>
</dbReference>
<dbReference type="InterPro" id="IPR002502">
    <property type="entry name" value="Amidase_domain"/>
</dbReference>
<dbReference type="Gene3D" id="3.40.80.10">
    <property type="entry name" value="Peptidoglycan recognition protein-like"/>
    <property type="match status" value="1"/>
</dbReference>
<gene>
    <name evidence="2" type="ORF">C9994_13885</name>
</gene>
<evidence type="ECO:0000313" key="2">
    <source>
        <dbReference type="EMBL" id="PTB92525.1"/>
    </source>
</evidence>
<dbReference type="GO" id="GO:0008745">
    <property type="term" value="F:N-acetylmuramoyl-L-alanine amidase activity"/>
    <property type="evidence" value="ECO:0007669"/>
    <property type="project" value="InterPro"/>
</dbReference>
<evidence type="ECO:0000259" key="1">
    <source>
        <dbReference type="Pfam" id="PF01510"/>
    </source>
</evidence>
<protein>
    <recommendedName>
        <fullName evidence="1">N-acetylmuramoyl-L-alanine amidase domain-containing protein</fullName>
    </recommendedName>
</protein>
<sequence length="171" mass="19222">MHSDSSFSELVKEFDRKGWLTGYNCVVFKDGSIRALCRWDRFGNHALPHNGHSLGIALQGNFETNASVPYSNHNGKYGIQSPTDKQIDSLSRVTALWAILHNVPLKFEIENGGKVVGIIPHNAIANKACPGNNFPYQAFKLKVEQYHKLWNGDEGFKEALEVFKTMPYVMP</sequence>
<dbReference type="Pfam" id="PF01510">
    <property type="entry name" value="Amidase_2"/>
    <property type="match status" value="1"/>
</dbReference>
<dbReference type="GO" id="GO:0009253">
    <property type="term" value="P:peptidoglycan catabolic process"/>
    <property type="evidence" value="ECO:0007669"/>
    <property type="project" value="InterPro"/>
</dbReference>
<dbReference type="AlphaFoldDB" id="A0A2T4DFB1"/>
<dbReference type="SUPFAM" id="SSF55846">
    <property type="entry name" value="N-acetylmuramoyl-L-alanine amidase-like"/>
    <property type="match status" value="1"/>
</dbReference>
<accession>A0A2T4DFB1</accession>
<reference evidence="2 3" key="1">
    <citation type="submission" date="2018-03" db="EMBL/GenBank/DDBJ databases">
        <title>Cross-interface Injection: A General Nanoliter Liquid Handling Method Applied to Single Cells Genome Amplification Automated Nanoliter Liquid Handling Applied to Single Cell Multiple Displacement Amplification.</title>
        <authorList>
            <person name="Yun J."/>
            <person name="Xu P."/>
            <person name="Xu J."/>
            <person name="Dai X."/>
            <person name="Wang Y."/>
            <person name="Zheng X."/>
            <person name="Cao C."/>
            <person name="Yi Q."/>
            <person name="Zhu Y."/>
            <person name="Wang L."/>
            <person name="Dong Z."/>
            <person name="Huang Y."/>
            <person name="Huang L."/>
            <person name="Du W."/>
        </authorList>
    </citation>
    <scope>NUCLEOTIDE SEQUENCE [LARGE SCALE GENOMIC DNA]</scope>
    <source>
        <strain evidence="2 3">Z-D1-2</strain>
    </source>
</reference>